<sequence>MLGLLPYCFLPLIKDMLLMSCFGKESGNTLHVISLVVVVLLHIHPGPSGGSPPRLMLVTGGDAGQARMCVAFFLTSTSVASSLTSMGMTLNLNTFFFLTFRSYTTDVHCQTPTMHSCFCKINCCTLPDPAPHRVVYSLPSSPLFCRLHALLCPDFLFVAVLCGSVWALACSIRRPGISSFMVWFLAHKKSKGLLIYRLID</sequence>
<proteinExistence type="predicted"/>
<dbReference type="Proteomes" id="UP000247233">
    <property type="component" value="Unassembled WGS sequence"/>
</dbReference>
<gene>
    <name evidence="1" type="ORF">BO70DRAFT_26817</name>
</gene>
<dbReference type="RefSeq" id="XP_025399916.1">
    <property type="nucleotide sequence ID" value="XM_025538952.1"/>
</dbReference>
<dbReference type="VEuPathDB" id="FungiDB:BO70DRAFT_26817"/>
<comment type="caution">
    <text evidence="1">The sequence shown here is derived from an EMBL/GenBank/DDBJ whole genome shotgun (WGS) entry which is preliminary data.</text>
</comment>
<evidence type="ECO:0000313" key="1">
    <source>
        <dbReference type="EMBL" id="PWY83473.1"/>
    </source>
</evidence>
<protein>
    <submittedName>
        <fullName evidence="1">Uncharacterized protein</fullName>
    </submittedName>
</protein>
<reference evidence="1 2" key="1">
    <citation type="submission" date="2016-12" db="EMBL/GenBank/DDBJ databases">
        <title>The genomes of Aspergillus section Nigri reveals drivers in fungal speciation.</title>
        <authorList>
            <consortium name="DOE Joint Genome Institute"/>
            <person name="Vesth T.C."/>
            <person name="Nybo J."/>
            <person name="Theobald S."/>
            <person name="Brandl J."/>
            <person name="Frisvad J.C."/>
            <person name="Nielsen K.F."/>
            <person name="Lyhne E.K."/>
            <person name="Kogle M.E."/>
            <person name="Kuo A."/>
            <person name="Riley R."/>
            <person name="Clum A."/>
            <person name="Nolan M."/>
            <person name="Lipzen A."/>
            <person name="Salamov A."/>
            <person name="Henrissat B."/>
            <person name="Wiebenga A."/>
            <person name="De Vries R.P."/>
            <person name="Grigoriev I.V."/>
            <person name="Mortensen U.H."/>
            <person name="Andersen M.R."/>
            <person name="Baker S.E."/>
        </authorList>
    </citation>
    <scope>NUCLEOTIDE SEQUENCE [LARGE SCALE GENOMIC DNA]</scope>
    <source>
        <strain evidence="1 2">CBS 117.55</strain>
    </source>
</reference>
<dbReference type="EMBL" id="MSFL01000010">
    <property type="protein sequence ID" value="PWY83473.1"/>
    <property type="molecule type" value="Genomic_DNA"/>
</dbReference>
<dbReference type="GeneID" id="37061189"/>
<evidence type="ECO:0000313" key="2">
    <source>
        <dbReference type="Proteomes" id="UP000247233"/>
    </source>
</evidence>
<accession>A0A317WAV0</accession>
<keyword evidence="2" id="KW-1185">Reference proteome</keyword>
<name>A0A317WAV0_9EURO</name>
<dbReference type="AlphaFoldDB" id="A0A317WAV0"/>
<organism evidence="1 2">
    <name type="scientific">Aspergillus heteromorphus CBS 117.55</name>
    <dbReference type="NCBI Taxonomy" id="1448321"/>
    <lineage>
        <taxon>Eukaryota</taxon>
        <taxon>Fungi</taxon>
        <taxon>Dikarya</taxon>
        <taxon>Ascomycota</taxon>
        <taxon>Pezizomycotina</taxon>
        <taxon>Eurotiomycetes</taxon>
        <taxon>Eurotiomycetidae</taxon>
        <taxon>Eurotiales</taxon>
        <taxon>Aspergillaceae</taxon>
        <taxon>Aspergillus</taxon>
        <taxon>Aspergillus subgen. Circumdati</taxon>
    </lineage>
</organism>
<dbReference type="OrthoDB" id="10587505at2759"/>